<dbReference type="InterPro" id="IPR036388">
    <property type="entry name" value="WH-like_DNA-bd_sf"/>
</dbReference>
<evidence type="ECO:0000256" key="1">
    <source>
        <dbReference type="ARBA" id="ARBA00009437"/>
    </source>
</evidence>
<dbReference type="PANTHER" id="PTHR30346">
    <property type="entry name" value="TRANSCRIPTIONAL DUAL REGULATOR HCAR-RELATED"/>
    <property type="match status" value="1"/>
</dbReference>
<organism evidence="6 7">
    <name type="scientific">Actinocrispum wychmicini</name>
    <dbReference type="NCBI Taxonomy" id="1213861"/>
    <lineage>
        <taxon>Bacteria</taxon>
        <taxon>Bacillati</taxon>
        <taxon>Actinomycetota</taxon>
        <taxon>Actinomycetes</taxon>
        <taxon>Pseudonocardiales</taxon>
        <taxon>Pseudonocardiaceae</taxon>
        <taxon>Actinocrispum</taxon>
    </lineage>
</organism>
<dbReference type="GO" id="GO:0003677">
    <property type="term" value="F:DNA binding"/>
    <property type="evidence" value="ECO:0007669"/>
    <property type="project" value="UniProtKB-KW"/>
</dbReference>
<dbReference type="CDD" id="cd05466">
    <property type="entry name" value="PBP2_LTTR_substrate"/>
    <property type="match status" value="1"/>
</dbReference>
<feature type="domain" description="HTH lysR-type" evidence="5">
    <location>
        <begin position="5"/>
        <end position="62"/>
    </location>
</feature>
<keyword evidence="3 6" id="KW-0238">DNA-binding</keyword>
<dbReference type="InterPro" id="IPR036390">
    <property type="entry name" value="WH_DNA-bd_sf"/>
</dbReference>
<dbReference type="Gene3D" id="3.40.190.290">
    <property type="match status" value="1"/>
</dbReference>
<comment type="similarity">
    <text evidence="1">Belongs to the LysR transcriptional regulatory family.</text>
</comment>
<dbReference type="PRINTS" id="PR00039">
    <property type="entry name" value="HTHLYSR"/>
</dbReference>
<dbReference type="InterPro" id="IPR000847">
    <property type="entry name" value="LysR_HTH_N"/>
</dbReference>
<dbReference type="Pfam" id="PF00126">
    <property type="entry name" value="HTH_1"/>
    <property type="match status" value="1"/>
</dbReference>
<gene>
    <name evidence="6" type="ORF">EV192_104337</name>
</gene>
<dbReference type="Pfam" id="PF03466">
    <property type="entry name" value="LysR_substrate"/>
    <property type="match status" value="1"/>
</dbReference>
<evidence type="ECO:0000256" key="2">
    <source>
        <dbReference type="ARBA" id="ARBA00023015"/>
    </source>
</evidence>
<dbReference type="PROSITE" id="PS50931">
    <property type="entry name" value="HTH_LYSR"/>
    <property type="match status" value="1"/>
</dbReference>
<evidence type="ECO:0000259" key="5">
    <source>
        <dbReference type="PROSITE" id="PS50931"/>
    </source>
</evidence>
<dbReference type="GO" id="GO:0032993">
    <property type="term" value="C:protein-DNA complex"/>
    <property type="evidence" value="ECO:0007669"/>
    <property type="project" value="TreeGrafter"/>
</dbReference>
<keyword evidence="2" id="KW-0805">Transcription regulation</keyword>
<accession>A0A4R2JZE0</accession>
<evidence type="ECO:0000256" key="4">
    <source>
        <dbReference type="ARBA" id="ARBA00023163"/>
    </source>
</evidence>
<keyword evidence="4" id="KW-0804">Transcription</keyword>
<proteinExistence type="inferred from homology"/>
<dbReference type="AlphaFoldDB" id="A0A4R2JZE0"/>
<evidence type="ECO:0000313" key="6">
    <source>
        <dbReference type="EMBL" id="TCO59495.1"/>
    </source>
</evidence>
<evidence type="ECO:0000313" key="7">
    <source>
        <dbReference type="Proteomes" id="UP000295680"/>
    </source>
</evidence>
<dbReference type="Proteomes" id="UP000295680">
    <property type="component" value="Unassembled WGS sequence"/>
</dbReference>
<dbReference type="Gene3D" id="1.10.10.10">
    <property type="entry name" value="Winged helix-like DNA-binding domain superfamily/Winged helix DNA-binding domain"/>
    <property type="match status" value="1"/>
</dbReference>
<comment type="caution">
    <text evidence="6">The sequence shown here is derived from an EMBL/GenBank/DDBJ whole genome shotgun (WGS) entry which is preliminary data.</text>
</comment>
<reference evidence="6 7" key="1">
    <citation type="submission" date="2019-03" db="EMBL/GenBank/DDBJ databases">
        <title>Genomic Encyclopedia of Type Strains, Phase IV (KMG-IV): sequencing the most valuable type-strain genomes for metagenomic binning, comparative biology and taxonomic classification.</title>
        <authorList>
            <person name="Goeker M."/>
        </authorList>
    </citation>
    <scope>NUCLEOTIDE SEQUENCE [LARGE SCALE GENOMIC DNA]</scope>
    <source>
        <strain evidence="6 7">DSM 45934</strain>
    </source>
</reference>
<protein>
    <submittedName>
        <fullName evidence="6">DNA-binding transcriptional LysR family regulator</fullName>
    </submittedName>
</protein>
<dbReference type="PANTHER" id="PTHR30346:SF28">
    <property type="entry name" value="HTH-TYPE TRANSCRIPTIONAL REGULATOR CYNR"/>
    <property type="match status" value="1"/>
</dbReference>
<dbReference type="SUPFAM" id="SSF53850">
    <property type="entry name" value="Periplasmic binding protein-like II"/>
    <property type="match status" value="1"/>
</dbReference>
<dbReference type="FunFam" id="1.10.10.10:FF:000001">
    <property type="entry name" value="LysR family transcriptional regulator"/>
    <property type="match status" value="1"/>
</dbReference>
<dbReference type="EMBL" id="SLWS01000004">
    <property type="protein sequence ID" value="TCO59495.1"/>
    <property type="molecule type" value="Genomic_DNA"/>
</dbReference>
<keyword evidence="7" id="KW-1185">Reference proteome</keyword>
<dbReference type="SUPFAM" id="SSF46785">
    <property type="entry name" value="Winged helix' DNA-binding domain"/>
    <property type="match status" value="1"/>
</dbReference>
<dbReference type="InterPro" id="IPR005119">
    <property type="entry name" value="LysR_subst-bd"/>
</dbReference>
<dbReference type="OrthoDB" id="3181812at2"/>
<sequence>MVNTTRPHQLRTFVVVAEERHFTRAAARLRIAQPAVSQHIRKLERLLGQPLFERNARSVRLTRAGEMFLPHAQAALRAVEIGYAEVAAVSGGLRGALHVGVVDAVEPLGVPSLLARFHRRHPDVTLSVRQAGSEDLLELVRSGTIDVAFLSFGDTATSPGVAVRWLQSSERVVVVVPPDHALAERGELRFADIAQEALVTLREGTGNRSMVDRAFTDLGTHPRIVCDVSGIADVIDLVAEGIGICLLPESVAANAKRRIVAIPLVDPVMWRHLGLVWRSPEAVSSLARAFVSFTESL</sequence>
<name>A0A4R2JZE0_9PSEU</name>
<evidence type="ECO:0000256" key="3">
    <source>
        <dbReference type="ARBA" id="ARBA00023125"/>
    </source>
</evidence>
<dbReference type="GO" id="GO:0003700">
    <property type="term" value="F:DNA-binding transcription factor activity"/>
    <property type="evidence" value="ECO:0007669"/>
    <property type="project" value="InterPro"/>
</dbReference>